<proteinExistence type="predicted"/>
<feature type="domain" description="ABC transporter" evidence="3">
    <location>
        <begin position="330"/>
        <end position="565"/>
    </location>
</feature>
<keyword evidence="1" id="KW-0547">Nucleotide-binding</keyword>
<dbReference type="GO" id="GO:0016887">
    <property type="term" value="F:ATP hydrolysis activity"/>
    <property type="evidence" value="ECO:0007669"/>
    <property type="project" value="InterPro"/>
</dbReference>
<evidence type="ECO:0000256" key="2">
    <source>
        <dbReference type="ARBA" id="ARBA00022840"/>
    </source>
</evidence>
<dbReference type="PANTHER" id="PTHR42855:SF1">
    <property type="entry name" value="ABC TRANSPORTER DOMAIN-CONTAINING PROTEIN"/>
    <property type="match status" value="1"/>
</dbReference>
<dbReference type="EMBL" id="SGWY01000003">
    <property type="protein sequence ID" value="RZS64205.1"/>
    <property type="molecule type" value="Genomic_DNA"/>
</dbReference>
<gene>
    <name evidence="4" type="ORF">EV187_2585</name>
</gene>
<dbReference type="Gene3D" id="3.40.50.300">
    <property type="entry name" value="P-loop containing nucleotide triphosphate hydrolases"/>
    <property type="match status" value="2"/>
</dbReference>
<protein>
    <submittedName>
        <fullName evidence="4">ATPase subunit of ABC transporter with duplicated ATPase domains</fullName>
    </submittedName>
</protein>
<dbReference type="PANTHER" id="PTHR42855">
    <property type="entry name" value="ABC TRANSPORTER ATP-BINDING SUBUNIT"/>
    <property type="match status" value="1"/>
</dbReference>
<comment type="caution">
    <text evidence="4">The sequence shown here is derived from an EMBL/GenBank/DDBJ whole genome shotgun (WGS) entry which is preliminary data.</text>
</comment>
<dbReference type="InterPro" id="IPR003593">
    <property type="entry name" value="AAA+_ATPase"/>
</dbReference>
<accession>A0A4Q7M801</accession>
<dbReference type="CDD" id="cd03221">
    <property type="entry name" value="ABCF_EF-3"/>
    <property type="match status" value="1"/>
</dbReference>
<keyword evidence="5" id="KW-1185">Reference proteome</keyword>
<evidence type="ECO:0000313" key="5">
    <source>
        <dbReference type="Proteomes" id="UP000293289"/>
    </source>
</evidence>
<evidence type="ECO:0000256" key="1">
    <source>
        <dbReference type="ARBA" id="ARBA00022741"/>
    </source>
</evidence>
<dbReference type="InterPro" id="IPR027417">
    <property type="entry name" value="P-loop_NTPase"/>
</dbReference>
<feature type="domain" description="ABC transporter" evidence="3">
    <location>
        <begin position="4"/>
        <end position="263"/>
    </location>
</feature>
<dbReference type="InterPro" id="IPR051309">
    <property type="entry name" value="ABCF_ATPase"/>
</dbReference>
<dbReference type="OrthoDB" id="3239744at2"/>
<dbReference type="SMART" id="SM00382">
    <property type="entry name" value="AAA"/>
    <property type="match status" value="2"/>
</dbReference>
<keyword evidence="2" id="KW-0067">ATP-binding</keyword>
<organism evidence="4 5">
    <name type="scientific">Agromyces ramosus</name>
    <dbReference type="NCBI Taxonomy" id="33879"/>
    <lineage>
        <taxon>Bacteria</taxon>
        <taxon>Bacillati</taxon>
        <taxon>Actinomycetota</taxon>
        <taxon>Actinomycetes</taxon>
        <taxon>Micrococcales</taxon>
        <taxon>Microbacteriaceae</taxon>
        <taxon>Agromyces</taxon>
    </lineage>
</organism>
<dbReference type="InterPro" id="IPR003439">
    <property type="entry name" value="ABC_transporter-like_ATP-bd"/>
</dbReference>
<dbReference type="GO" id="GO:0005524">
    <property type="term" value="F:ATP binding"/>
    <property type="evidence" value="ECO:0007669"/>
    <property type="project" value="UniProtKB-KW"/>
</dbReference>
<dbReference type="PROSITE" id="PS50893">
    <property type="entry name" value="ABC_TRANSPORTER_2"/>
    <property type="match status" value="2"/>
</dbReference>
<dbReference type="RefSeq" id="WP_130353474.1">
    <property type="nucleotide sequence ID" value="NZ_SGWY01000003.1"/>
</dbReference>
<evidence type="ECO:0000313" key="4">
    <source>
        <dbReference type="EMBL" id="RZS64205.1"/>
    </source>
</evidence>
<reference evidence="4 5" key="1">
    <citation type="submission" date="2019-02" db="EMBL/GenBank/DDBJ databases">
        <title>Genomic Encyclopedia of Type Strains, Phase IV (KMG-IV): sequencing the most valuable type-strain genomes for metagenomic binning, comparative biology and taxonomic classification.</title>
        <authorList>
            <person name="Goeker M."/>
        </authorList>
    </citation>
    <scope>NUCLEOTIDE SEQUENCE [LARGE SCALE GENOMIC DNA]</scope>
    <source>
        <strain evidence="4 5">DSM 43045</strain>
    </source>
</reference>
<sequence>MGFIDVNGVSFSLPDGRPLLADLAFRVTEGRTTALIGANGAGKSTLLRIIRGDLRADEGSVQVDGGLGVMDQFVGTGRTAPGAAETVAGLLVSVAPSRIRAAAIELEASEDALIETDDTATQMRYASALAEYAEAGGYEQEVVWDHCTMAALGIPFERAKWRELGTLSGGEQKRLALEALLRGPEQVLLLDEPDNSLDVPGKRWLEAELRATPKTVLLVSHDRELLARAADRIVTLELGAAGNTAWVHGGGFEGYHEAREERFARLDELRRRWDEQHAALKQLVATMKLKATYNDGMASRYQAAVTRLRKFEEAGPPEERPPAQAVSMRLRGSRTGKRAVVCERLELTGLMKPFDLEVWYGDRVAVLGSNGSGKSHFLRLLAGGGTEPDRTLGHVTTVGETLARVPHAGRAALGARVVPGWFAQNHEHPEFHGRTLLEILHRGDANREGMAREAASSALDRYGLAASAQQRFESLSGGQQARMQILLLELSGVTLLLLDEPTDNLDLVSAEALEDALSRFDGTVLGVTHDRWFARSFDRFVVFRSDGEVVEADAPVWDESRVVRAR</sequence>
<dbReference type="Proteomes" id="UP000293289">
    <property type="component" value="Unassembled WGS sequence"/>
</dbReference>
<evidence type="ECO:0000259" key="3">
    <source>
        <dbReference type="PROSITE" id="PS50893"/>
    </source>
</evidence>
<dbReference type="SUPFAM" id="SSF52540">
    <property type="entry name" value="P-loop containing nucleoside triphosphate hydrolases"/>
    <property type="match status" value="2"/>
</dbReference>
<dbReference type="AlphaFoldDB" id="A0A4Q7M801"/>
<name>A0A4Q7M801_9MICO</name>
<dbReference type="Pfam" id="PF00005">
    <property type="entry name" value="ABC_tran"/>
    <property type="match status" value="2"/>
</dbReference>